<dbReference type="GO" id="GO:0009055">
    <property type="term" value="F:electron transfer activity"/>
    <property type="evidence" value="ECO:0007669"/>
    <property type="project" value="InterPro"/>
</dbReference>
<evidence type="ECO:0000256" key="7">
    <source>
        <dbReference type="ARBA" id="ARBA00022989"/>
    </source>
</evidence>
<evidence type="ECO:0000259" key="11">
    <source>
        <dbReference type="PROSITE" id="PS51003"/>
    </source>
</evidence>
<evidence type="ECO:0000256" key="4">
    <source>
        <dbReference type="ARBA" id="ARBA00022692"/>
    </source>
</evidence>
<keyword evidence="3" id="KW-0349">Heme</keyword>
<keyword evidence="9 10" id="KW-0472">Membrane</keyword>
<dbReference type="Gene3D" id="1.20.810.10">
    <property type="entry name" value="Cytochrome Bc1 Complex, Chain C"/>
    <property type="match status" value="1"/>
</dbReference>
<evidence type="ECO:0000256" key="6">
    <source>
        <dbReference type="ARBA" id="ARBA00022982"/>
    </source>
</evidence>
<keyword evidence="7 10" id="KW-1133">Transmembrane helix</keyword>
<dbReference type="GO" id="GO:0016491">
    <property type="term" value="F:oxidoreductase activity"/>
    <property type="evidence" value="ECO:0007669"/>
    <property type="project" value="InterPro"/>
</dbReference>
<feature type="transmembrane region" description="Helical" evidence="10">
    <location>
        <begin position="83"/>
        <end position="104"/>
    </location>
</feature>
<evidence type="ECO:0000256" key="5">
    <source>
        <dbReference type="ARBA" id="ARBA00022723"/>
    </source>
</evidence>
<dbReference type="Proteomes" id="UP000033423">
    <property type="component" value="Unassembled WGS sequence"/>
</dbReference>
<comment type="caution">
    <text evidence="12">The sequence shown here is derived from an EMBL/GenBank/DDBJ whole genome shotgun (WGS) entry which is preliminary data.</text>
</comment>
<dbReference type="Pfam" id="PF00032">
    <property type="entry name" value="Cytochrom_B_C"/>
    <property type="match status" value="1"/>
</dbReference>
<dbReference type="InterPro" id="IPR005798">
    <property type="entry name" value="Cyt_b/b6_C"/>
</dbReference>
<evidence type="ECO:0000256" key="3">
    <source>
        <dbReference type="ARBA" id="ARBA00022617"/>
    </source>
</evidence>
<feature type="domain" description="Cytochrome b/b6 C-terminal region profile" evidence="11">
    <location>
        <begin position="10"/>
        <end position="138"/>
    </location>
</feature>
<evidence type="ECO:0000256" key="10">
    <source>
        <dbReference type="SAM" id="Phobius"/>
    </source>
</evidence>
<dbReference type="InterPro" id="IPR027387">
    <property type="entry name" value="Cytb/b6-like_sf"/>
</dbReference>
<feature type="transmembrane region" description="Helical" evidence="10">
    <location>
        <begin position="116"/>
        <end position="137"/>
    </location>
</feature>
<evidence type="ECO:0000256" key="8">
    <source>
        <dbReference type="ARBA" id="ARBA00023004"/>
    </source>
</evidence>
<protein>
    <submittedName>
        <fullName evidence="12">Cytochrome b subunit of the bc complex</fullName>
    </submittedName>
</protein>
<dbReference type="GO" id="GO:0046872">
    <property type="term" value="F:metal ion binding"/>
    <property type="evidence" value="ECO:0007669"/>
    <property type="project" value="UniProtKB-KW"/>
</dbReference>
<dbReference type="SUPFAM" id="SSF81648">
    <property type="entry name" value="a domain/subunit of cytochrome bc1 complex (Ubiquinol-cytochrome c reductase)"/>
    <property type="match status" value="1"/>
</dbReference>
<evidence type="ECO:0000256" key="2">
    <source>
        <dbReference type="ARBA" id="ARBA00022448"/>
    </source>
</evidence>
<keyword evidence="6" id="KW-0249">Electron transport</keyword>
<dbReference type="GO" id="GO:0016020">
    <property type="term" value="C:membrane"/>
    <property type="evidence" value="ECO:0007669"/>
    <property type="project" value="UniProtKB-SubCell"/>
</dbReference>
<proteinExistence type="predicted"/>
<keyword evidence="13" id="KW-1185">Reference proteome</keyword>
<evidence type="ECO:0000256" key="1">
    <source>
        <dbReference type="ARBA" id="ARBA00004141"/>
    </source>
</evidence>
<name>A0A0F3GMY4_9BACT</name>
<accession>A0A0F3GMY4</accession>
<keyword evidence="8" id="KW-0408">Iron</keyword>
<evidence type="ECO:0000313" key="13">
    <source>
        <dbReference type="Proteomes" id="UP000033423"/>
    </source>
</evidence>
<dbReference type="InterPro" id="IPR036150">
    <property type="entry name" value="Cyt_b/b6_C_sf"/>
</dbReference>
<dbReference type="PROSITE" id="PS51003">
    <property type="entry name" value="CYTB_CTER"/>
    <property type="match status" value="1"/>
</dbReference>
<feature type="transmembrane region" description="Helical" evidence="10">
    <location>
        <begin position="24"/>
        <end position="46"/>
    </location>
</feature>
<keyword evidence="4 10" id="KW-0812">Transmembrane</keyword>
<evidence type="ECO:0000313" key="12">
    <source>
        <dbReference type="EMBL" id="KJU83187.1"/>
    </source>
</evidence>
<reference evidence="12 13" key="1">
    <citation type="submission" date="2015-02" db="EMBL/GenBank/DDBJ databases">
        <title>Single-cell genomics of uncultivated deep-branching MTB reveals a conserved set of magnetosome genes.</title>
        <authorList>
            <person name="Kolinko S."/>
            <person name="Richter M."/>
            <person name="Glockner F.O."/>
            <person name="Brachmann A."/>
            <person name="Schuler D."/>
        </authorList>
    </citation>
    <scope>NUCLEOTIDE SEQUENCE [LARGE SCALE GENOMIC DNA]</scope>
    <source>
        <strain evidence="12">TM-1</strain>
    </source>
</reference>
<dbReference type="AlphaFoldDB" id="A0A0F3GMY4"/>
<sequence length="138" mass="15874">MHDYATIVDKPMSDDDDKRFYPDYLFEILCVVVCLMALLTGTALLMPQEMGRRIVLSTPFQPKPEWYFLWLFELLKYFPGRTAFIGTVVLPLTFVTALLMIPFIDKDEQSRGGRLRASVVMGVLYLLFLIFTIIPLLG</sequence>
<comment type="subcellular location">
    <subcellularLocation>
        <location evidence="1">Membrane</location>
        <topology evidence="1">Multi-pass membrane protein</topology>
    </subcellularLocation>
</comment>
<dbReference type="EMBL" id="LACI01001995">
    <property type="protein sequence ID" value="KJU83187.1"/>
    <property type="molecule type" value="Genomic_DNA"/>
</dbReference>
<gene>
    <name evidence="12" type="ORF">MBAV_004615</name>
</gene>
<keyword evidence="2" id="KW-0813">Transport</keyword>
<evidence type="ECO:0000256" key="9">
    <source>
        <dbReference type="ARBA" id="ARBA00023136"/>
    </source>
</evidence>
<keyword evidence="5" id="KW-0479">Metal-binding</keyword>
<organism evidence="12 13">
    <name type="scientific">Candidatus Magnetobacterium bavaricum</name>
    <dbReference type="NCBI Taxonomy" id="29290"/>
    <lineage>
        <taxon>Bacteria</taxon>
        <taxon>Pseudomonadati</taxon>
        <taxon>Nitrospirota</taxon>
        <taxon>Thermodesulfovibrionia</taxon>
        <taxon>Thermodesulfovibrionales</taxon>
        <taxon>Candidatus Magnetobacteriaceae</taxon>
        <taxon>Candidatus Magnetobacterium</taxon>
    </lineage>
</organism>